<comment type="similarity">
    <text evidence="2">Belongs to the synaptobrevin family.</text>
</comment>
<dbReference type="SUPFAM" id="SSF64356">
    <property type="entry name" value="SNARE-like"/>
    <property type="match status" value="1"/>
</dbReference>
<dbReference type="Pfam" id="PF00957">
    <property type="entry name" value="Synaptobrevin"/>
    <property type="match status" value="1"/>
</dbReference>
<evidence type="ECO:0000256" key="7">
    <source>
        <dbReference type="ARBA" id="ARBA00023289"/>
    </source>
</evidence>
<accession>A0A2P6NI58</accession>
<dbReference type="GO" id="GO:0030659">
    <property type="term" value="C:cytoplasmic vesicle membrane"/>
    <property type="evidence" value="ECO:0007669"/>
    <property type="project" value="UniProtKB-SubCell"/>
</dbReference>
<dbReference type="OrthoDB" id="27923at2759"/>
<reference evidence="13 14" key="1">
    <citation type="journal article" date="2018" name="Genome Biol. Evol.">
        <title>Multiple Roots of Fruiting Body Formation in Amoebozoa.</title>
        <authorList>
            <person name="Hillmann F."/>
            <person name="Forbes G."/>
            <person name="Novohradska S."/>
            <person name="Ferling I."/>
            <person name="Riege K."/>
            <person name="Groth M."/>
            <person name="Westermann M."/>
            <person name="Marz M."/>
            <person name="Spaller T."/>
            <person name="Winckler T."/>
            <person name="Schaap P."/>
            <person name="Glockner G."/>
        </authorList>
    </citation>
    <scope>NUCLEOTIDE SEQUENCE [LARGE SCALE GENOMIC DNA]</scope>
    <source>
        <strain evidence="13 14">Jena</strain>
    </source>
</reference>
<dbReference type="GO" id="GO:0005794">
    <property type="term" value="C:Golgi apparatus"/>
    <property type="evidence" value="ECO:0007669"/>
    <property type="project" value="TreeGrafter"/>
</dbReference>
<evidence type="ECO:0000259" key="11">
    <source>
        <dbReference type="PROSITE" id="PS50859"/>
    </source>
</evidence>
<name>A0A2P6NI58_9EUKA</name>
<keyword evidence="7" id="KW-0636">Prenylation</keyword>
<evidence type="ECO:0000256" key="2">
    <source>
        <dbReference type="ARBA" id="ARBA00008025"/>
    </source>
</evidence>
<dbReference type="InterPro" id="IPR010908">
    <property type="entry name" value="Longin_dom"/>
</dbReference>
<evidence type="ECO:0000256" key="8">
    <source>
        <dbReference type="ARBA" id="ARBA00023329"/>
    </source>
</evidence>
<dbReference type="CDD" id="cd15843">
    <property type="entry name" value="R-SNARE"/>
    <property type="match status" value="1"/>
</dbReference>
<dbReference type="GO" id="GO:0006888">
    <property type="term" value="P:endoplasmic reticulum to Golgi vesicle-mediated transport"/>
    <property type="evidence" value="ECO:0007669"/>
    <property type="project" value="TreeGrafter"/>
</dbReference>
<evidence type="ECO:0000256" key="9">
    <source>
        <dbReference type="ARBA" id="ARBA00046278"/>
    </source>
</evidence>
<dbReference type="PANTHER" id="PTHR45806:SF1">
    <property type="entry name" value="SYNAPTOBREVIN HOMOLOG YKT6"/>
    <property type="match status" value="1"/>
</dbReference>
<evidence type="ECO:0000313" key="13">
    <source>
        <dbReference type="EMBL" id="PRP83627.1"/>
    </source>
</evidence>
<dbReference type="InterPro" id="IPR042855">
    <property type="entry name" value="V_SNARE_CC"/>
</dbReference>
<proteinExistence type="inferred from homology"/>
<dbReference type="SUPFAM" id="SSF58038">
    <property type="entry name" value="SNARE fusion complex"/>
    <property type="match status" value="1"/>
</dbReference>
<dbReference type="InterPro" id="IPR011012">
    <property type="entry name" value="Longin-like_dom_sf"/>
</dbReference>
<comment type="caution">
    <text evidence="13">The sequence shown here is derived from an EMBL/GenBank/DDBJ whole genome shotgun (WGS) entry which is preliminary data.</text>
</comment>
<keyword evidence="3" id="KW-0488">Methylation</keyword>
<keyword evidence="5" id="KW-0564">Palmitate</keyword>
<sequence length="210" mass="23571">MKLFSIIVFDNRNAEKPLSIARAEDLSMFGFWKRGTIRELITFVSRQLASKTAQGQRQVAAHDMSAEPQDGISKLLCHAYVNARNVSYVVITDGEYPQRTAFNFGQRAVELLEKEYGDKMFSSSGVDQQLTVAGLDEEIKKYQNPAAVDSIAKIHNDLNDTRQIMVENIEKVIARGEKLDDLLAKTDDLSESSKVFVTRAKKMNSCCTIL</sequence>
<keyword evidence="6" id="KW-0449">Lipoprotein</keyword>
<dbReference type="EMBL" id="MDYQ01000079">
    <property type="protein sequence ID" value="PRP83627.1"/>
    <property type="molecule type" value="Genomic_DNA"/>
</dbReference>
<evidence type="ECO:0000256" key="4">
    <source>
        <dbReference type="ARBA" id="ARBA00023136"/>
    </source>
</evidence>
<dbReference type="PROSITE" id="PS50892">
    <property type="entry name" value="V_SNARE"/>
    <property type="match status" value="1"/>
</dbReference>
<evidence type="ECO:0000256" key="3">
    <source>
        <dbReference type="ARBA" id="ARBA00022481"/>
    </source>
</evidence>
<keyword evidence="10" id="KW-0175">Coiled coil</keyword>
<gene>
    <name evidence="13" type="ORF">PROFUN_08353</name>
</gene>
<comment type="subcellular location">
    <subcellularLocation>
        <location evidence="1">Cytoplasmic vesicle membrane</location>
    </subcellularLocation>
    <subcellularLocation>
        <location evidence="9">Endomembrane system</location>
        <topology evidence="9">Lipid-anchor</topology>
        <orientation evidence="9">Cytoplasmic side</orientation>
    </subcellularLocation>
</comment>
<keyword evidence="8" id="KW-0968">Cytoplasmic vesicle</keyword>
<evidence type="ECO:0000256" key="10">
    <source>
        <dbReference type="PROSITE-ProRule" id="PRU00290"/>
    </source>
</evidence>
<evidence type="ECO:0000256" key="5">
    <source>
        <dbReference type="ARBA" id="ARBA00023139"/>
    </source>
</evidence>
<organism evidence="13 14">
    <name type="scientific">Planoprotostelium fungivorum</name>
    <dbReference type="NCBI Taxonomy" id="1890364"/>
    <lineage>
        <taxon>Eukaryota</taxon>
        <taxon>Amoebozoa</taxon>
        <taxon>Evosea</taxon>
        <taxon>Variosea</taxon>
        <taxon>Cavosteliida</taxon>
        <taxon>Cavosteliaceae</taxon>
        <taxon>Planoprotostelium</taxon>
    </lineage>
</organism>
<keyword evidence="14" id="KW-1185">Reference proteome</keyword>
<feature type="domain" description="Longin" evidence="11">
    <location>
        <begin position="7"/>
        <end position="143"/>
    </location>
</feature>
<dbReference type="GO" id="GO:0005484">
    <property type="term" value="F:SNAP receptor activity"/>
    <property type="evidence" value="ECO:0007669"/>
    <property type="project" value="TreeGrafter"/>
</dbReference>
<dbReference type="InParanoid" id="A0A2P6NI58"/>
<dbReference type="Gene3D" id="3.30.450.50">
    <property type="entry name" value="Longin domain"/>
    <property type="match status" value="1"/>
</dbReference>
<feature type="domain" description="V-SNARE coiled-coil homology" evidence="12">
    <location>
        <begin position="150"/>
        <end position="210"/>
    </location>
</feature>
<dbReference type="Gene3D" id="1.20.5.110">
    <property type="match status" value="1"/>
</dbReference>
<dbReference type="FunCoup" id="A0A2P6NI58">
    <property type="interactions" value="1144"/>
</dbReference>
<dbReference type="CDD" id="cd14824">
    <property type="entry name" value="Longin"/>
    <property type="match status" value="1"/>
</dbReference>
<dbReference type="PANTHER" id="PTHR45806">
    <property type="entry name" value="SYNAPTOBREVIN HOMOLOG YKT6"/>
    <property type="match status" value="1"/>
</dbReference>
<dbReference type="AlphaFoldDB" id="A0A2P6NI58"/>
<evidence type="ECO:0000259" key="12">
    <source>
        <dbReference type="PROSITE" id="PS50892"/>
    </source>
</evidence>
<protein>
    <submittedName>
        <fullName evidence="13">Uncharacterized protein</fullName>
    </submittedName>
</protein>
<dbReference type="STRING" id="1890364.A0A2P6NI58"/>
<keyword evidence="4" id="KW-0472">Membrane</keyword>
<evidence type="ECO:0000313" key="14">
    <source>
        <dbReference type="Proteomes" id="UP000241769"/>
    </source>
</evidence>
<dbReference type="PROSITE" id="PS50859">
    <property type="entry name" value="LONGIN"/>
    <property type="match status" value="1"/>
</dbReference>
<dbReference type="Proteomes" id="UP000241769">
    <property type="component" value="Unassembled WGS sequence"/>
</dbReference>
<evidence type="ECO:0000256" key="1">
    <source>
        <dbReference type="ARBA" id="ARBA00004156"/>
    </source>
</evidence>
<evidence type="ECO:0000256" key="6">
    <source>
        <dbReference type="ARBA" id="ARBA00023288"/>
    </source>
</evidence>